<evidence type="ECO:0000256" key="1">
    <source>
        <dbReference type="SAM" id="MobiDB-lite"/>
    </source>
</evidence>
<feature type="region of interest" description="Disordered" evidence="1">
    <location>
        <begin position="1"/>
        <end position="25"/>
    </location>
</feature>
<gene>
    <name evidence="2" type="ORF">FOXYS1_13811</name>
</gene>
<sequence>MPRGKRPMQQQDNQDQDVQRTRKRERYTRIAWSTFKVVDPGQKQPSIGSRRSSPRDARVELQQLLSNMKDICDDIHKSTSRAVGPTTTTPSLKRRRPSLVDDRFSAKTQDTNFLHSLSTAKFILEEAGVLAIDDTSTNGTDDLPILDAVDSDENLATILRATQPLLEVGQDSVLQYNESFKETVYPIYPCIDLEVAQKTLNAFFTAPSPSHPARLEDIAVDLVDIEIIKAVVAIGMLVTESADKPLRSDLEGHLIWNTDIVMRRDRALIEDIIMSILLFVKAWRMMNFASQLALERGINGARTHGDCNESSSFVEFLQRLTACICDLHMRCSLFTSFPGSLQLHDLGVDDDIRNLHPYLSATLKLNRIQTELSELLSAGSREHNHSAKAANERLDYLNFRVKTMEEHITCAELFPVQLDVIPAPTTQTVMANVLRMRMTFTRMFSYSRCLRSPLALADDTQQAQNIISLAHLVVEQYGSIVAASGSEGLNRLWGPVIDRILMKAISCMILAATHNPNVYGPKCRRPFHTALRLLTASPHHRVESGTRSWYTTEELQKIGDKVQMPSLDDLLLSNIPGDDEFVDIGSLNMQTSASDDTSTLSFEPLSDESLALLAVVSQQSPGFYGQIPSFEFPAYAIL</sequence>
<proteinExistence type="predicted"/>
<accession>A0A8H5ECX0</accession>
<organism evidence="2 3">
    <name type="scientific">Fusarium oxysporum</name>
    <name type="common">Fusarium vascular wilt</name>
    <dbReference type="NCBI Taxonomy" id="5507"/>
    <lineage>
        <taxon>Eukaryota</taxon>
        <taxon>Fungi</taxon>
        <taxon>Dikarya</taxon>
        <taxon>Ascomycota</taxon>
        <taxon>Pezizomycotina</taxon>
        <taxon>Sordariomycetes</taxon>
        <taxon>Hypocreomycetidae</taxon>
        <taxon>Hypocreales</taxon>
        <taxon>Nectriaceae</taxon>
        <taxon>Fusarium</taxon>
        <taxon>Fusarium oxysporum species complex</taxon>
    </lineage>
</organism>
<name>A0A8H5ECX0_FUSOX</name>
<evidence type="ECO:0000313" key="2">
    <source>
        <dbReference type="EMBL" id="KAF5255755.1"/>
    </source>
</evidence>
<protein>
    <recommendedName>
        <fullName evidence="4">Transcription factor domain-containing protein</fullName>
    </recommendedName>
</protein>
<dbReference type="EMBL" id="JAAFOW010002999">
    <property type="protein sequence ID" value="KAF5255755.1"/>
    <property type="molecule type" value="Genomic_DNA"/>
</dbReference>
<evidence type="ECO:0000313" key="3">
    <source>
        <dbReference type="Proteomes" id="UP000558688"/>
    </source>
</evidence>
<dbReference type="Proteomes" id="UP000558688">
    <property type="component" value="Unassembled WGS sequence"/>
</dbReference>
<dbReference type="CDD" id="cd12148">
    <property type="entry name" value="fungal_TF_MHR"/>
    <property type="match status" value="1"/>
</dbReference>
<evidence type="ECO:0008006" key="4">
    <source>
        <dbReference type="Google" id="ProtNLM"/>
    </source>
</evidence>
<feature type="region of interest" description="Disordered" evidence="1">
    <location>
        <begin position="76"/>
        <end position="95"/>
    </location>
</feature>
<dbReference type="AlphaFoldDB" id="A0A8H5ECX0"/>
<reference evidence="2" key="1">
    <citation type="submission" date="2020-02" db="EMBL/GenBank/DDBJ databases">
        <title>Identification and distribution of gene clusters putatively required for synthesis of sphingolipid metabolism inhibitors in phylogenetically diverse species of the filamentous fungus Fusarium.</title>
        <authorList>
            <person name="Kim H.-S."/>
            <person name="Busman M."/>
            <person name="Brown D.W."/>
            <person name="Divon H."/>
            <person name="Uhlig S."/>
            <person name="Proctor R.H."/>
        </authorList>
    </citation>
    <scope>NUCLEOTIDE SEQUENCE [LARGE SCALE GENOMIC DNA]</scope>
    <source>
        <strain evidence="2">NRRL 39464</strain>
    </source>
</reference>
<comment type="caution">
    <text evidence="2">The sequence shown here is derived from an EMBL/GenBank/DDBJ whole genome shotgun (WGS) entry which is preliminary data.</text>
</comment>